<comment type="cofactor">
    <cofactor evidence="7">
        <name>Mg(2+)</name>
        <dbReference type="ChEBI" id="CHEBI:18420"/>
    </cofactor>
</comment>
<dbReference type="PATRIC" id="fig|1203554.3.peg.756"/>
<dbReference type="Pfam" id="PF03552">
    <property type="entry name" value="Cellulose_synt"/>
    <property type="match status" value="1"/>
</dbReference>
<feature type="transmembrane region" description="Helical" evidence="7">
    <location>
        <begin position="690"/>
        <end position="710"/>
    </location>
</feature>
<dbReference type="EMBL" id="ATCF01000012">
    <property type="protein sequence ID" value="EPD99953.1"/>
    <property type="molecule type" value="Genomic_DNA"/>
</dbReference>
<keyword evidence="10" id="KW-1185">Reference proteome</keyword>
<dbReference type="PANTHER" id="PTHR43867:SF2">
    <property type="entry name" value="CELLULOSE SYNTHASE CATALYTIC SUBUNIT A [UDP-FORMING]"/>
    <property type="match status" value="1"/>
</dbReference>
<dbReference type="GO" id="GO:0012505">
    <property type="term" value="C:endomembrane system"/>
    <property type="evidence" value="ECO:0007669"/>
    <property type="project" value="UniProtKB-SubCell"/>
</dbReference>
<dbReference type="Gene3D" id="3.90.550.10">
    <property type="entry name" value="Spore Coat Polysaccharide Biosynthesis Protein SpsA, Chain A"/>
    <property type="match status" value="1"/>
</dbReference>
<feature type="transmembrane region" description="Helical" evidence="7">
    <location>
        <begin position="72"/>
        <end position="89"/>
    </location>
</feature>
<feature type="transmembrane region" description="Helical" evidence="7">
    <location>
        <begin position="648"/>
        <end position="670"/>
    </location>
</feature>
<accession>S3BF56</accession>
<evidence type="ECO:0000313" key="10">
    <source>
        <dbReference type="Proteomes" id="UP000014400"/>
    </source>
</evidence>
<dbReference type="UniPathway" id="UPA00694"/>
<dbReference type="RefSeq" id="WP_016474098.1">
    <property type="nucleotide sequence ID" value="NZ_KE150480.1"/>
</dbReference>
<dbReference type="InterPro" id="IPR029044">
    <property type="entry name" value="Nucleotide-diphossugar_trans"/>
</dbReference>
<dbReference type="GO" id="GO:0006011">
    <property type="term" value="P:UDP-alpha-D-glucose metabolic process"/>
    <property type="evidence" value="ECO:0007669"/>
    <property type="project" value="InterPro"/>
</dbReference>
<feature type="transmembrane region" description="Helical" evidence="7">
    <location>
        <begin position="224"/>
        <end position="241"/>
    </location>
</feature>
<dbReference type="Proteomes" id="UP000014400">
    <property type="component" value="Unassembled WGS sequence"/>
</dbReference>
<dbReference type="STRING" id="1203554.HMPREF1476_00759"/>
<evidence type="ECO:0000256" key="1">
    <source>
        <dbReference type="ARBA" id="ARBA00004127"/>
    </source>
</evidence>
<evidence type="ECO:0000256" key="7">
    <source>
        <dbReference type="RuleBase" id="RU365020"/>
    </source>
</evidence>
<comment type="catalytic activity">
    <reaction evidence="7">
        <text>[(1-&gt;4)-beta-D-glucosyl](n) + UDP-alpha-D-glucose = [(1-&gt;4)-beta-D-glucosyl](n+1) + UDP + H(+)</text>
        <dbReference type="Rhea" id="RHEA:19929"/>
        <dbReference type="Rhea" id="RHEA-COMP:10033"/>
        <dbReference type="Rhea" id="RHEA-COMP:10034"/>
        <dbReference type="ChEBI" id="CHEBI:15378"/>
        <dbReference type="ChEBI" id="CHEBI:18246"/>
        <dbReference type="ChEBI" id="CHEBI:58223"/>
        <dbReference type="ChEBI" id="CHEBI:58885"/>
        <dbReference type="EC" id="2.4.1.12"/>
    </reaction>
</comment>
<evidence type="ECO:0000256" key="6">
    <source>
        <dbReference type="ARBA" id="ARBA00023136"/>
    </source>
</evidence>
<dbReference type="CDD" id="cd06421">
    <property type="entry name" value="CESA_CelA_like"/>
    <property type="match status" value="1"/>
</dbReference>
<organism evidence="9 10">
    <name type="scientific">Sutterella wadsworthensis HGA0223</name>
    <dbReference type="NCBI Taxonomy" id="1203554"/>
    <lineage>
        <taxon>Bacteria</taxon>
        <taxon>Pseudomonadati</taxon>
        <taxon>Pseudomonadota</taxon>
        <taxon>Betaproteobacteria</taxon>
        <taxon>Burkholderiales</taxon>
        <taxon>Sutterellaceae</taxon>
        <taxon>Sutterella</taxon>
    </lineage>
</organism>
<keyword evidence="7" id="KW-0973">c-di-GMP</keyword>
<proteinExistence type="predicted"/>
<sequence>MLHIRQCCCQGVPTPLNCRPFSRLREKPADRSRLLRRFQLFFVMTSFLRAVLPQTLCARFESWRKNGASTPSLLVNGLLLTLLLVIFPLEREPFGTLRSRLRDYYPQINPECPRLLDSLRIIIQSFWLLFVKPGRPSGAEAVEKVLAGLRAAGRIINRVGELWGNFCLSIIRRVKPLSEASNAGDSGEVNDRTQFSFGEKTLIVIAVILGLILAAICITQPFNLQGQVVFLTFMFFSMIALARIRARISLMLLFVISIVVSGRYLWWRCTSTVNSDTALDLFFSCALLLAELYAFAVMVLGYFQVCWVLDRKPYPLPANRKVWPTVDIFIPTYNESLDVIKPTVYAALNLDWPADKLRVYLLDDGSRDAFKAFADEVGAGYIKREEHNHAKAGNINHAMTVTDGEFIVIFDCDHVPSCDFLLSTMGWLVKDPKIALVQTPHHFYSPDPFEKNMHLDRRLPIENSLFHDFIQKGNDTWNATMFCGSSAVMRRAALNEVGGIAVETVTEDAHTSLKLNRRGWSSAFIDRAVASGLSTETLSAHIGQRIRWARGMIQIFRLDNPLFGRGLTLPQRLCFFNAMLHFLHGLPRLIFLVAPLPYMFADIYIIYATAASIFAYVIPHMVHSAVTNQMLQRGYRYPFLSGVYETILSWYILIPTTVALIAPHVGKFNVTAKGGTIDKKYLDWDISKPYLVLIALNLIGLAIGFGKAFFSPNPEFLTLIINLGWIVYNLMILGASMAVAVEEVQTHAFPRVPLSVPVEVEADGVIHQAELVEYSQVEVRIKNLDEALTRLSEGQAVRLHLSDGEHRFTFTAAASVFETKGIRDFTMRFADKTEERNFNRCTFARRGMWATTPDPTIDDRFLTGFVQLWNIAVYGYRSMIEFLPGKTLPALRDGIISFLPKTPSAYKTEA</sequence>
<keyword evidence="4 7" id="KW-0812">Transmembrane</keyword>
<evidence type="ECO:0000256" key="3">
    <source>
        <dbReference type="ARBA" id="ARBA00022679"/>
    </source>
</evidence>
<keyword evidence="3 7" id="KW-0808">Transferase</keyword>
<feature type="transmembrane region" description="Helical" evidence="7">
    <location>
        <begin position="34"/>
        <end position="52"/>
    </location>
</feature>
<gene>
    <name evidence="9" type="ORF">HMPREF1476_00759</name>
</gene>
<dbReference type="GO" id="GO:0035438">
    <property type="term" value="F:cyclic-di-GMP binding"/>
    <property type="evidence" value="ECO:0007669"/>
    <property type="project" value="InterPro"/>
</dbReference>
<dbReference type="InterPro" id="IPR003919">
    <property type="entry name" value="Cell_synth_A"/>
</dbReference>
<dbReference type="PANTHER" id="PTHR43867">
    <property type="entry name" value="CELLULOSE SYNTHASE CATALYTIC SUBUNIT A [UDP-FORMING]"/>
    <property type="match status" value="1"/>
</dbReference>
<dbReference type="InterPro" id="IPR001173">
    <property type="entry name" value="Glyco_trans_2-like"/>
</dbReference>
<dbReference type="GO" id="GO:0005886">
    <property type="term" value="C:plasma membrane"/>
    <property type="evidence" value="ECO:0007669"/>
    <property type="project" value="UniProtKB-SubCell"/>
</dbReference>
<dbReference type="PRINTS" id="PR01439">
    <property type="entry name" value="CELLSNTHASEA"/>
</dbReference>
<dbReference type="GO" id="GO:0030244">
    <property type="term" value="P:cellulose biosynthetic process"/>
    <property type="evidence" value="ECO:0007669"/>
    <property type="project" value="UniProtKB-KW"/>
</dbReference>
<keyword evidence="6 7" id="KW-0472">Membrane</keyword>
<evidence type="ECO:0000256" key="5">
    <source>
        <dbReference type="ARBA" id="ARBA00022989"/>
    </source>
</evidence>
<dbReference type="SUPFAM" id="SSF53448">
    <property type="entry name" value="Nucleotide-diphospho-sugar transferases"/>
    <property type="match status" value="1"/>
</dbReference>
<feature type="transmembrane region" description="Helical" evidence="7">
    <location>
        <begin position="589"/>
        <end position="618"/>
    </location>
</feature>
<dbReference type="HOGENOM" id="CLU_011907_5_0_4"/>
<evidence type="ECO:0000256" key="2">
    <source>
        <dbReference type="ARBA" id="ARBA00022676"/>
    </source>
</evidence>
<dbReference type="InterPro" id="IPR005150">
    <property type="entry name" value="Cellulose_synth"/>
</dbReference>
<comment type="function">
    <text evidence="7">Catalytic subunit of cellulose synthase. It polymerizes uridine 5'-diphosphate glucose to cellulose.</text>
</comment>
<dbReference type="Gene3D" id="2.40.10.220">
    <property type="entry name" value="predicted glycosyltransferase like domains"/>
    <property type="match status" value="1"/>
</dbReference>
<dbReference type="NCBIfam" id="NF008558">
    <property type="entry name" value="PRK11498.1"/>
    <property type="match status" value="1"/>
</dbReference>
<feature type="transmembrane region" description="Helical" evidence="7">
    <location>
        <begin position="201"/>
        <end position="218"/>
    </location>
</feature>
<evidence type="ECO:0000256" key="4">
    <source>
        <dbReference type="ARBA" id="ARBA00022692"/>
    </source>
</evidence>
<keyword evidence="7" id="KW-0997">Cell inner membrane</keyword>
<evidence type="ECO:0000259" key="8">
    <source>
        <dbReference type="Pfam" id="PF00535"/>
    </source>
</evidence>
<protein>
    <recommendedName>
        <fullName evidence="7">Cellulose synthase catalytic subunit [UDP-forming]</fullName>
        <ecNumber evidence="7">2.4.1.12</ecNumber>
    </recommendedName>
</protein>
<name>S3BF56_9BURK</name>
<dbReference type="AlphaFoldDB" id="S3BF56"/>
<feature type="transmembrane region" description="Helical" evidence="7">
    <location>
        <begin position="716"/>
        <end position="741"/>
    </location>
</feature>
<evidence type="ECO:0000313" key="9">
    <source>
        <dbReference type="EMBL" id="EPD99953.1"/>
    </source>
</evidence>
<feature type="transmembrane region" description="Helical" evidence="7">
    <location>
        <begin position="281"/>
        <end position="303"/>
    </location>
</feature>
<dbReference type="NCBIfam" id="TIGR03030">
    <property type="entry name" value="CelA"/>
    <property type="match status" value="1"/>
</dbReference>
<comment type="pathway">
    <text evidence="7">Glycan metabolism; bacterial cellulose biosynthesis.</text>
</comment>
<reference evidence="9 10" key="1">
    <citation type="submission" date="2013-04" db="EMBL/GenBank/DDBJ databases">
        <title>The Genome Sequence of Sutterella wadsworthensis HGA0223.</title>
        <authorList>
            <consortium name="The Broad Institute Genomics Platform"/>
            <person name="Earl A."/>
            <person name="Ward D."/>
            <person name="Feldgarden M."/>
            <person name="Gevers D."/>
            <person name="Schmidt T.M."/>
            <person name="Dover J."/>
            <person name="Dai D."/>
            <person name="Walker B."/>
            <person name="Young S."/>
            <person name="Zeng Q."/>
            <person name="Gargeya S."/>
            <person name="Fitzgerald M."/>
            <person name="Haas B."/>
            <person name="Abouelleil A."/>
            <person name="Allen A.W."/>
            <person name="Alvarado L."/>
            <person name="Arachchi H.M."/>
            <person name="Berlin A.M."/>
            <person name="Chapman S.B."/>
            <person name="Gainer-Dewar J."/>
            <person name="Goldberg J."/>
            <person name="Griggs A."/>
            <person name="Gujja S."/>
            <person name="Hansen M."/>
            <person name="Howarth C."/>
            <person name="Imamovic A."/>
            <person name="Ireland A."/>
            <person name="Larimer J."/>
            <person name="McCowan C."/>
            <person name="Murphy C."/>
            <person name="Pearson M."/>
            <person name="Poon T.W."/>
            <person name="Priest M."/>
            <person name="Roberts A."/>
            <person name="Saif S."/>
            <person name="Shea T."/>
            <person name="Sisk P."/>
            <person name="Sykes S."/>
            <person name="Wortman J."/>
            <person name="Nusbaum C."/>
            <person name="Birren B."/>
        </authorList>
    </citation>
    <scope>NUCLEOTIDE SEQUENCE [LARGE SCALE GENOMIC DNA]</scope>
    <source>
        <strain evidence="9 10">HGA0223</strain>
    </source>
</reference>
<feature type="transmembrane region" description="Helical" evidence="7">
    <location>
        <begin position="248"/>
        <end position="266"/>
    </location>
</feature>
<comment type="caution">
    <text evidence="9">The sequence shown here is derived from an EMBL/GenBank/DDBJ whole genome shotgun (WGS) entry which is preliminary data.</text>
</comment>
<dbReference type="GO" id="GO:0016760">
    <property type="term" value="F:cellulose synthase (UDP-forming) activity"/>
    <property type="evidence" value="ECO:0007669"/>
    <property type="project" value="UniProtKB-EC"/>
</dbReference>
<dbReference type="EC" id="2.4.1.12" evidence="7"/>
<feature type="domain" description="Glycosyltransferase 2-like" evidence="8">
    <location>
        <begin position="328"/>
        <end position="497"/>
    </location>
</feature>
<keyword evidence="7" id="KW-1003">Cell membrane</keyword>
<keyword evidence="7" id="KW-0135">Cellulose biosynthesis</keyword>
<keyword evidence="5 7" id="KW-1133">Transmembrane helix</keyword>
<keyword evidence="2 7" id="KW-0328">Glycosyltransferase</keyword>
<dbReference type="Pfam" id="PF00535">
    <property type="entry name" value="Glycos_transf_2"/>
    <property type="match status" value="1"/>
</dbReference>
<comment type="subcellular location">
    <subcellularLocation>
        <location evidence="7">Cell inner membrane</location>
    </subcellularLocation>
    <subcellularLocation>
        <location evidence="1">Endomembrane system</location>
        <topology evidence="1">Multi-pass membrane protein</topology>
    </subcellularLocation>
</comment>
<dbReference type="InterPro" id="IPR050321">
    <property type="entry name" value="Glycosyltr_2/OpgH_subfam"/>
</dbReference>
<dbReference type="eggNOG" id="COG1215">
    <property type="taxonomic scope" value="Bacteria"/>
</dbReference>